<dbReference type="PANTHER" id="PTHR35882:SF2">
    <property type="entry name" value="PELA"/>
    <property type="match status" value="1"/>
</dbReference>
<evidence type="ECO:0000313" key="1">
    <source>
        <dbReference type="EMBL" id="WYF44046.1"/>
    </source>
</evidence>
<dbReference type="InterPro" id="IPR017853">
    <property type="entry name" value="GH"/>
</dbReference>
<evidence type="ECO:0008006" key="2">
    <source>
        <dbReference type="Google" id="ProtNLM"/>
    </source>
</evidence>
<dbReference type="SUPFAM" id="SSF51445">
    <property type="entry name" value="(Trans)glycosidases"/>
    <property type="match status" value="1"/>
</dbReference>
<gene>
    <name evidence="1" type="ORF">WDJ50_11580</name>
</gene>
<dbReference type="InterPro" id="IPR013785">
    <property type="entry name" value="Aldolase_TIM"/>
</dbReference>
<accession>A0AAU6Q197</accession>
<reference evidence="1" key="1">
    <citation type="submission" date="2024-03" db="EMBL/GenBank/DDBJ databases">
        <title>Deinococcus weizhi sp. nov., isolated from human skin.</title>
        <authorList>
            <person name="Wei Z."/>
            <person name="Tian F."/>
            <person name="Yang C."/>
            <person name="Xin L.T."/>
            <person name="Wen Z.J."/>
            <person name="Lan K.C."/>
            <person name="Yu L."/>
            <person name="Zhe W."/>
            <person name="Dan F.D."/>
            <person name="Jun W."/>
            <person name="Rui Z."/>
            <person name="Yong X.J."/>
            <person name="Ting Y."/>
            <person name="Wei X."/>
            <person name="Xu Z.G."/>
            <person name="Xin Z."/>
            <person name="Dong F.G."/>
            <person name="Ni X.M."/>
            <person name="Zheng M.G."/>
            <person name="Chun Y."/>
            <person name="Qian W.X."/>
        </authorList>
    </citation>
    <scope>NUCLEOTIDE SEQUENCE</scope>
    <source>
        <strain evidence="1">VB142</strain>
    </source>
</reference>
<protein>
    <recommendedName>
        <fullName evidence="2">Glycoside-hydrolase family GH114 TIM-barrel domain-containing protein</fullName>
    </recommendedName>
</protein>
<dbReference type="EMBL" id="CP149782">
    <property type="protein sequence ID" value="WYF44046.1"/>
    <property type="molecule type" value="Genomic_DNA"/>
</dbReference>
<dbReference type="RefSeq" id="WP_339095250.1">
    <property type="nucleotide sequence ID" value="NZ_CP149782.1"/>
</dbReference>
<dbReference type="PANTHER" id="PTHR35882">
    <property type="entry name" value="PELA"/>
    <property type="match status" value="1"/>
</dbReference>
<sequence length="249" mass="26723">MSSPTDPSPGAVYYGWPTPEALPTLGQFERVFVQAALYSPEQLAHLRSGGTRVLAYLSVGEDHPLGDWACVPGSADYHCGLNPDWGSVVVDTAHPLWQRTLLERAAAALAHSDGLLLDTLDSAAPQPTLALVRQLRTAFPEADLWANRGFSLWPALPPLLSAAPGGGVLFEAFSTHHAPYALHDAAGLEYTALWLERLRHSGLDIQLLDYADTPALAQAARERAATFGLPTFVSDRALSLAGGWPQEVL</sequence>
<organism evidence="1">
    <name type="scientific">Deinococcus sp. VB142</name>
    <dbReference type="NCBI Taxonomy" id="3112952"/>
    <lineage>
        <taxon>Bacteria</taxon>
        <taxon>Thermotogati</taxon>
        <taxon>Deinococcota</taxon>
        <taxon>Deinococci</taxon>
        <taxon>Deinococcales</taxon>
        <taxon>Deinococcaceae</taxon>
        <taxon>Deinococcus</taxon>
    </lineage>
</organism>
<dbReference type="AlphaFoldDB" id="A0AAU6Q197"/>
<dbReference type="Gene3D" id="3.20.20.70">
    <property type="entry name" value="Aldolase class I"/>
    <property type="match status" value="1"/>
</dbReference>
<name>A0AAU6Q197_9DEIO</name>
<proteinExistence type="predicted"/>